<evidence type="ECO:0000313" key="4">
    <source>
        <dbReference type="Proteomes" id="UP000077881"/>
    </source>
</evidence>
<dbReference type="EMBL" id="LGPB01000031">
    <property type="protein sequence ID" value="KRG16791.1"/>
    <property type="molecule type" value="Genomic_DNA"/>
</dbReference>
<dbReference type="PATRIC" id="fig|217031.4.peg.1156"/>
<dbReference type="EMBL" id="LDJR01000021">
    <property type="protein sequence ID" value="OAK74726.1"/>
    <property type="molecule type" value="Genomic_DNA"/>
</dbReference>
<reference evidence="2 4" key="1">
    <citation type="submission" date="2015-05" db="EMBL/GenBank/DDBJ databases">
        <title>Comparison of genome.</title>
        <authorList>
            <person name="Zheng Z."/>
            <person name="Sun M."/>
        </authorList>
    </citation>
    <scope>NUCLEOTIDE SEQUENCE [LARGE SCALE GENOMIC DNA]</scope>
    <source>
        <strain evidence="2 4">G25-74</strain>
    </source>
</reference>
<comment type="caution">
    <text evidence="1">The sequence shown here is derived from an EMBL/GenBank/DDBJ whole genome shotgun (WGS) entry which is preliminary data.</text>
</comment>
<accession>A0A0Q9YJ72</accession>
<evidence type="ECO:0000313" key="3">
    <source>
        <dbReference type="Proteomes" id="UP000053881"/>
    </source>
</evidence>
<dbReference type="AlphaFoldDB" id="A0A0Q9YJ72"/>
<evidence type="ECO:0000313" key="2">
    <source>
        <dbReference type="EMBL" id="OAK74726.1"/>
    </source>
</evidence>
<organism evidence="1 3">
    <name type="scientific">Lederbergia galactosidilytica</name>
    <dbReference type="NCBI Taxonomy" id="217031"/>
    <lineage>
        <taxon>Bacteria</taxon>
        <taxon>Bacillati</taxon>
        <taxon>Bacillota</taxon>
        <taxon>Bacilli</taxon>
        <taxon>Bacillales</taxon>
        <taxon>Bacillaceae</taxon>
        <taxon>Lederbergia</taxon>
    </lineage>
</organism>
<proteinExistence type="predicted"/>
<evidence type="ECO:0000313" key="1">
    <source>
        <dbReference type="EMBL" id="KRG16791.1"/>
    </source>
</evidence>
<dbReference type="STRING" id="217031.ABB05_03945"/>
<dbReference type="Proteomes" id="UP000077881">
    <property type="component" value="Unassembled WGS sequence"/>
</dbReference>
<dbReference type="Proteomes" id="UP000053881">
    <property type="component" value="Unassembled WGS sequence"/>
</dbReference>
<keyword evidence="4" id="KW-1185">Reference proteome</keyword>
<name>A0A0Q9YJ72_9BACI</name>
<sequence length="61" mass="7180">MFRNNKDTVLTFINLGIDLDKIDTGAGRKTFLSELIHKLGFYKFLINKKMMELNHAKIFFK</sequence>
<gene>
    <name evidence="2" type="ORF">ABB05_03945</name>
    <name evidence="1" type="ORF">ACA29_03510</name>
</gene>
<reference evidence="1 3" key="2">
    <citation type="submission" date="2015-06" db="EMBL/GenBank/DDBJ databases">
        <title>Genome sequencing project of Bacillus galactosidilyticus PL133.</title>
        <authorList>
            <person name="Gaiero J."/>
            <person name="Nicol R."/>
            <person name="Habash M."/>
        </authorList>
    </citation>
    <scope>NUCLEOTIDE SEQUENCE [LARGE SCALE GENOMIC DNA]</scope>
    <source>
        <strain evidence="1 3">PL133</strain>
    </source>
</reference>
<protein>
    <submittedName>
        <fullName evidence="1">Uncharacterized protein</fullName>
    </submittedName>
</protein>